<keyword evidence="1" id="KW-0812">Transmembrane</keyword>
<feature type="transmembrane region" description="Helical" evidence="1">
    <location>
        <begin position="35"/>
        <end position="55"/>
    </location>
</feature>
<keyword evidence="3" id="KW-1185">Reference proteome</keyword>
<keyword evidence="1" id="KW-1133">Transmembrane helix</keyword>
<dbReference type="Proteomes" id="UP000318017">
    <property type="component" value="Chromosome"/>
</dbReference>
<keyword evidence="1" id="KW-0472">Membrane</keyword>
<gene>
    <name evidence="2" type="ORF">Q31a_43060</name>
</gene>
<feature type="transmembrane region" description="Helical" evidence="1">
    <location>
        <begin position="7"/>
        <end position="29"/>
    </location>
</feature>
<accession>A0A518GBL6</accession>
<organism evidence="2 3">
    <name type="scientific">Aureliella helgolandensis</name>
    <dbReference type="NCBI Taxonomy" id="2527968"/>
    <lineage>
        <taxon>Bacteria</taxon>
        <taxon>Pseudomonadati</taxon>
        <taxon>Planctomycetota</taxon>
        <taxon>Planctomycetia</taxon>
        <taxon>Pirellulales</taxon>
        <taxon>Pirellulaceae</taxon>
        <taxon>Aureliella</taxon>
    </lineage>
</organism>
<feature type="transmembrane region" description="Helical" evidence="1">
    <location>
        <begin position="62"/>
        <end position="84"/>
    </location>
</feature>
<name>A0A518GBL6_9BACT</name>
<reference evidence="2 3" key="1">
    <citation type="submission" date="2019-02" db="EMBL/GenBank/DDBJ databases">
        <title>Deep-cultivation of Planctomycetes and their phenomic and genomic characterization uncovers novel biology.</title>
        <authorList>
            <person name="Wiegand S."/>
            <person name="Jogler M."/>
            <person name="Boedeker C."/>
            <person name="Pinto D."/>
            <person name="Vollmers J."/>
            <person name="Rivas-Marin E."/>
            <person name="Kohn T."/>
            <person name="Peeters S.H."/>
            <person name="Heuer A."/>
            <person name="Rast P."/>
            <person name="Oberbeckmann S."/>
            <person name="Bunk B."/>
            <person name="Jeske O."/>
            <person name="Meyerdierks A."/>
            <person name="Storesund J.E."/>
            <person name="Kallscheuer N."/>
            <person name="Luecker S."/>
            <person name="Lage O.M."/>
            <person name="Pohl T."/>
            <person name="Merkel B.J."/>
            <person name="Hornburger P."/>
            <person name="Mueller R.-W."/>
            <person name="Bruemmer F."/>
            <person name="Labrenz M."/>
            <person name="Spormann A.M."/>
            <person name="Op den Camp H."/>
            <person name="Overmann J."/>
            <person name="Amann R."/>
            <person name="Jetten M.S.M."/>
            <person name="Mascher T."/>
            <person name="Medema M.H."/>
            <person name="Devos D.P."/>
            <person name="Kaster A.-K."/>
            <person name="Ovreas L."/>
            <person name="Rohde M."/>
            <person name="Galperin M.Y."/>
            <person name="Jogler C."/>
        </authorList>
    </citation>
    <scope>NUCLEOTIDE SEQUENCE [LARGE SCALE GENOMIC DNA]</scope>
    <source>
        <strain evidence="2 3">Q31a</strain>
    </source>
</reference>
<sequence>MRRSLALIAGVVSECFATMLLILATYLAYSGGPLRQWLVLAATAVYPALVGVACLDPPLRTVAIRLLGVLTFIAMTWVLIATYVNPNDNIGNKARCYYVAMCIASAYIAVKGRWPTPQS</sequence>
<dbReference type="KEGG" id="ahel:Q31a_43060"/>
<proteinExistence type="predicted"/>
<dbReference type="AlphaFoldDB" id="A0A518GBL6"/>
<evidence type="ECO:0000313" key="2">
    <source>
        <dbReference type="EMBL" id="QDV25937.1"/>
    </source>
</evidence>
<dbReference type="EMBL" id="CP036298">
    <property type="protein sequence ID" value="QDV25937.1"/>
    <property type="molecule type" value="Genomic_DNA"/>
</dbReference>
<evidence type="ECO:0000313" key="3">
    <source>
        <dbReference type="Proteomes" id="UP000318017"/>
    </source>
</evidence>
<protein>
    <submittedName>
        <fullName evidence="2">Uncharacterized protein</fullName>
    </submittedName>
</protein>
<evidence type="ECO:0000256" key="1">
    <source>
        <dbReference type="SAM" id="Phobius"/>
    </source>
</evidence>